<gene>
    <name evidence="1" type="primary">RvY_18937-1</name>
    <name evidence="1" type="synonym">RvY_18937.1</name>
    <name evidence="1" type="ORF">RvY_18937</name>
</gene>
<accession>A0A1D1WAA4</accession>
<organism evidence="1 2">
    <name type="scientific">Ramazzottius varieornatus</name>
    <name type="common">Water bear</name>
    <name type="synonym">Tardigrade</name>
    <dbReference type="NCBI Taxonomy" id="947166"/>
    <lineage>
        <taxon>Eukaryota</taxon>
        <taxon>Metazoa</taxon>
        <taxon>Ecdysozoa</taxon>
        <taxon>Tardigrada</taxon>
        <taxon>Eutardigrada</taxon>
        <taxon>Parachela</taxon>
        <taxon>Hypsibioidea</taxon>
        <taxon>Ramazzottiidae</taxon>
        <taxon>Ramazzottius</taxon>
    </lineage>
</organism>
<keyword evidence="2" id="KW-1185">Reference proteome</keyword>
<protein>
    <submittedName>
        <fullName evidence="1">Uncharacterized protein</fullName>
    </submittedName>
</protein>
<name>A0A1D1WAA4_RAMVA</name>
<comment type="caution">
    <text evidence="1">The sequence shown here is derived from an EMBL/GenBank/DDBJ whole genome shotgun (WGS) entry which is preliminary data.</text>
</comment>
<reference evidence="1 2" key="1">
    <citation type="journal article" date="2016" name="Nat. Commun.">
        <title>Extremotolerant tardigrade genome and improved radiotolerance of human cultured cells by tardigrade-unique protein.</title>
        <authorList>
            <person name="Hashimoto T."/>
            <person name="Horikawa D.D."/>
            <person name="Saito Y."/>
            <person name="Kuwahara H."/>
            <person name="Kozuka-Hata H."/>
            <person name="Shin-I T."/>
            <person name="Minakuchi Y."/>
            <person name="Ohishi K."/>
            <person name="Motoyama A."/>
            <person name="Aizu T."/>
            <person name="Enomoto A."/>
            <person name="Kondo K."/>
            <person name="Tanaka S."/>
            <person name="Hara Y."/>
            <person name="Koshikawa S."/>
            <person name="Sagara H."/>
            <person name="Miura T."/>
            <person name="Yokobori S."/>
            <person name="Miyagawa K."/>
            <person name="Suzuki Y."/>
            <person name="Kubo T."/>
            <person name="Oyama M."/>
            <person name="Kohara Y."/>
            <person name="Fujiyama A."/>
            <person name="Arakawa K."/>
            <person name="Katayama T."/>
            <person name="Toyoda A."/>
            <person name="Kunieda T."/>
        </authorList>
    </citation>
    <scope>NUCLEOTIDE SEQUENCE [LARGE SCALE GENOMIC DNA]</scope>
    <source>
        <strain evidence="1 2">YOKOZUNA-1</strain>
    </source>
</reference>
<dbReference type="Proteomes" id="UP000186922">
    <property type="component" value="Unassembled WGS sequence"/>
</dbReference>
<dbReference type="AlphaFoldDB" id="A0A1D1WAA4"/>
<evidence type="ECO:0000313" key="1">
    <source>
        <dbReference type="EMBL" id="GAV09388.1"/>
    </source>
</evidence>
<proteinExistence type="predicted"/>
<sequence length="109" mass="11977">MEPHLSKRAVPEQPLDLSGRAQKSLVRLRQLLDQCTDLRDLQPILAALHSQQPPLSPFPSVEPAAIKISGLSDAEVEVLVSSMYCLVIAVSRSNETNADGFAKEMNRLK</sequence>
<dbReference type="EMBL" id="BDGG01000022">
    <property type="protein sequence ID" value="GAV09388.1"/>
    <property type="molecule type" value="Genomic_DNA"/>
</dbReference>
<evidence type="ECO:0000313" key="2">
    <source>
        <dbReference type="Proteomes" id="UP000186922"/>
    </source>
</evidence>